<dbReference type="AlphaFoldDB" id="A0AA38VJQ0"/>
<reference evidence="3" key="1">
    <citation type="submission" date="2022-07" db="EMBL/GenBank/DDBJ databases">
        <title>Fungi with potential for degradation of polypropylene.</title>
        <authorList>
            <person name="Gostincar C."/>
        </authorList>
    </citation>
    <scope>NUCLEOTIDE SEQUENCE</scope>
    <source>
        <strain evidence="3">EXF-13308</strain>
    </source>
</reference>
<feature type="transmembrane region" description="Helical" evidence="2">
    <location>
        <begin position="81"/>
        <end position="99"/>
    </location>
</feature>
<comment type="caution">
    <text evidence="3">The sequence shown here is derived from an EMBL/GenBank/DDBJ whole genome shotgun (WGS) entry which is preliminary data.</text>
</comment>
<dbReference type="Proteomes" id="UP001174694">
    <property type="component" value="Unassembled WGS sequence"/>
</dbReference>
<dbReference type="EMBL" id="JANBVO010000013">
    <property type="protein sequence ID" value="KAJ9148334.1"/>
    <property type="molecule type" value="Genomic_DNA"/>
</dbReference>
<name>A0AA38VJQ0_9PEZI</name>
<sequence>MASAGGFALKLLQWFIRGIQFCCTAIVLAIFSYFLATLANHDLHISTWIRAVEGISGAGVLYTLLGLLLLCCLAGHPVTSFIAIVLDIAFVGGFVYVTWANRHGAGSCSGNVNTVFGTGDADTNVVDNGHGGVTRLPSFRTACKLETACFAVSLVAIFFFIFSALVEVALVRHRRKEHRFGPSPNNNYTSGYGTRRRRGLFGFRRNRGVDTDPNANELPEHPHPEQVRDSYATETTRVGETTQPGVYPKYGETDGGYAPTTNGYGHQTAGVTGQPGYRYGDGVYNA</sequence>
<keyword evidence="4" id="KW-1185">Reference proteome</keyword>
<feature type="region of interest" description="Disordered" evidence="1">
    <location>
        <begin position="206"/>
        <end position="230"/>
    </location>
</feature>
<evidence type="ECO:0000313" key="4">
    <source>
        <dbReference type="Proteomes" id="UP001174694"/>
    </source>
</evidence>
<evidence type="ECO:0000313" key="3">
    <source>
        <dbReference type="EMBL" id="KAJ9148334.1"/>
    </source>
</evidence>
<feature type="transmembrane region" description="Helical" evidence="2">
    <location>
        <begin position="12"/>
        <end position="35"/>
    </location>
</feature>
<feature type="compositionally biased region" description="Basic and acidic residues" evidence="1">
    <location>
        <begin position="218"/>
        <end position="228"/>
    </location>
</feature>
<feature type="transmembrane region" description="Helical" evidence="2">
    <location>
        <begin position="55"/>
        <end position="74"/>
    </location>
</feature>
<accession>A0AA38VJQ0</accession>
<evidence type="ECO:0000256" key="1">
    <source>
        <dbReference type="SAM" id="MobiDB-lite"/>
    </source>
</evidence>
<feature type="transmembrane region" description="Helical" evidence="2">
    <location>
        <begin position="150"/>
        <end position="171"/>
    </location>
</feature>
<protein>
    <submittedName>
        <fullName evidence="3">Membrane-associating domain-containing protein</fullName>
    </submittedName>
</protein>
<proteinExistence type="predicted"/>
<organism evidence="3 4">
    <name type="scientific">Pleurostoma richardsiae</name>
    <dbReference type="NCBI Taxonomy" id="41990"/>
    <lineage>
        <taxon>Eukaryota</taxon>
        <taxon>Fungi</taxon>
        <taxon>Dikarya</taxon>
        <taxon>Ascomycota</taxon>
        <taxon>Pezizomycotina</taxon>
        <taxon>Sordariomycetes</taxon>
        <taxon>Sordariomycetidae</taxon>
        <taxon>Calosphaeriales</taxon>
        <taxon>Pleurostomataceae</taxon>
        <taxon>Pleurostoma</taxon>
    </lineage>
</organism>
<evidence type="ECO:0000256" key="2">
    <source>
        <dbReference type="SAM" id="Phobius"/>
    </source>
</evidence>
<keyword evidence="2" id="KW-1133">Transmembrane helix</keyword>
<gene>
    <name evidence="3" type="ORF">NKR23_g5147</name>
</gene>
<keyword evidence="2" id="KW-0812">Transmembrane</keyword>
<keyword evidence="2" id="KW-0472">Membrane</keyword>